<organism evidence="1 2">
    <name type="scientific">Chryseobacterium nematophagum</name>
    <dbReference type="NCBI Taxonomy" id="2305228"/>
    <lineage>
        <taxon>Bacteria</taxon>
        <taxon>Pseudomonadati</taxon>
        <taxon>Bacteroidota</taxon>
        <taxon>Flavobacteriia</taxon>
        <taxon>Flavobacteriales</taxon>
        <taxon>Weeksellaceae</taxon>
        <taxon>Chryseobacterium group</taxon>
        <taxon>Chryseobacterium</taxon>
    </lineage>
</organism>
<reference evidence="1 2" key="1">
    <citation type="submission" date="2018-08" db="EMBL/GenBank/DDBJ databases">
        <title>Chryseobacterium nematophagum: a novel matrix digesting pathogen of nematodes.</title>
        <authorList>
            <person name="Page A."/>
            <person name="Roberts M."/>
            <person name="Felix M.-A."/>
            <person name="Weir W."/>
        </authorList>
    </citation>
    <scope>NUCLEOTIDE SEQUENCE [LARGE SCALE GENOMIC DNA]</scope>
    <source>
        <strain evidence="1 2">JUb275</strain>
    </source>
</reference>
<keyword evidence="2" id="KW-1185">Reference proteome</keyword>
<proteinExistence type="predicted"/>
<name>A0A3M7LDE9_9FLAO</name>
<dbReference type="Proteomes" id="UP000267524">
    <property type="component" value="Unassembled WGS sequence"/>
</dbReference>
<accession>A0A3M7LDE9</accession>
<gene>
    <name evidence="1" type="ORF">D1632_10775</name>
</gene>
<protein>
    <submittedName>
        <fullName evidence="1">Uncharacterized protein</fullName>
    </submittedName>
</protein>
<dbReference type="RefSeq" id="WP_122547188.1">
    <property type="nucleotide sequence ID" value="NZ_QWIV01000013.1"/>
</dbReference>
<evidence type="ECO:0000313" key="2">
    <source>
        <dbReference type="Proteomes" id="UP000267524"/>
    </source>
</evidence>
<comment type="caution">
    <text evidence="1">The sequence shown here is derived from an EMBL/GenBank/DDBJ whole genome shotgun (WGS) entry which is preliminary data.</text>
</comment>
<sequence length="105" mass="12196">MSLSEKIKRLKKALAETDDSCYAKTLKAIIVGMTNFHLGLFHDVAKRRFEDYCKNCAFNIQEPISDMRVQDEKVPELSERMCAHCMGCVLSYKLRQSVKPCEFWK</sequence>
<evidence type="ECO:0000313" key="1">
    <source>
        <dbReference type="EMBL" id="RMZ60064.1"/>
    </source>
</evidence>
<dbReference type="AlphaFoldDB" id="A0A3M7LDE9"/>
<dbReference type="EMBL" id="QWIV01000013">
    <property type="protein sequence ID" value="RMZ60064.1"/>
    <property type="molecule type" value="Genomic_DNA"/>
</dbReference>